<dbReference type="Proteomes" id="UP000774000">
    <property type="component" value="Unassembled WGS sequence"/>
</dbReference>
<dbReference type="PROSITE" id="PS00638">
    <property type="entry name" value="PII_GLNB_CTER"/>
    <property type="match status" value="1"/>
</dbReference>
<evidence type="ECO:0000313" key="3">
    <source>
        <dbReference type="EMBL" id="MBM7558029.1"/>
    </source>
</evidence>
<protein>
    <submittedName>
        <fullName evidence="3">Nitrogen regulatory protein P-II 1</fullName>
    </submittedName>
</protein>
<sequence length="113" mass="12632">MMKKVECIIRKSKLEDLVVEVEELGISGLNITQIAGYGKQKGKQEVYRGVEYEVKLKEKLKVEMVVPSDKVDELIDIITDTSRTGNVGDGKIFVYSIDRAVRIRTGEEGEGVV</sequence>
<keyword evidence="1" id="KW-0597">Phosphoprotein</keyword>
<dbReference type="GO" id="GO:0005524">
    <property type="term" value="F:ATP binding"/>
    <property type="evidence" value="ECO:0007669"/>
    <property type="project" value="TreeGrafter"/>
</dbReference>
<dbReference type="InterPro" id="IPR015867">
    <property type="entry name" value="N-reg_PII/ATP_PRibTrfase_C"/>
</dbReference>
<dbReference type="PRINTS" id="PR00340">
    <property type="entry name" value="PIIGLNB"/>
</dbReference>
<dbReference type="GO" id="GO:0030234">
    <property type="term" value="F:enzyme regulator activity"/>
    <property type="evidence" value="ECO:0007669"/>
    <property type="project" value="InterPro"/>
</dbReference>
<name>A0A938XUA3_9FIRM</name>
<dbReference type="Gene3D" id="3.30.70.120">
    <property type="match status" value="1"/>
</dbReference>
<organism evidence="3 4">
    <name type="scientific">Halanaerobacter jeridensis</name>
    <dbReference type="NCBI Taxonomy" id="706427"/>
    <lineage>
        <taxon>Bacteria</taxon>
        <taxon>Bacillati</taxon>
        <taxon>Bacillota</taxon>
        <taxon>Clostridia</taxon>
        <taxon>Halanaerobiales</taxon>
        <taxon>Halobacteroidaceae</taxon>
        <taxon>Halanaerobacter</taxon>
    </lineage>
</organism>
<dbReference type="PANTHER" id="PTHR30115:SF11">
    <property type="entry name" value="NITROGEN REGULATORY PROTEIN P-II HOMOLOG"/>
    <property type="match status" value="1"/>
</dbReference>
<dbReference type="SUPFAM" id="SSF54913">
    <property type="entry name" value="GlnB-like"/>
    <property type="match status" value="1"/>
</dbReference>
<keyword evidence="4" id="KW-1185">Reference proteome</keyword>
<accession>A0A938XUA3</accession>
<dbReference type="InterPro" id="IPR017918">
    <property type="entry name" value="N-reg_PII_CS"/>
</dbReference>
<comment type="caution">
    <text evidence="3">The sequence shown here is derived from an EMBL/GenBank/DDBJ whole genome shotgun (WGS) entry which is preliminary data.</text>
</comment>
<reference evidence="3" key="1">
    <citation type="submission" date="2021-01" db="EMBL/GenBank/DDBJ databases">
        <title>Genomic Encyclopedia of Type Strains, Phase IV (KMG-IV): sequencing the most valuable type-strain genomes for metagenomic binning, comparative biology and taxonomic classification.</title>
        <authorList>
            <person name="Goeker M."/>
        </authorList>
    </citation>
    <scope>NUCLEOTIDE SEQUENCE</scope>
    <source>
        <strain evidence="3">DSM 23230</strain>
    </source>
</reference>
<evidence type="ECO:0000256" key="2">
    <source>
        <dbReference type="RuleBase" id="RU003936"/>
    </source>
</evidence>
<proteinExistence type="inferred from homology"/>
<evidence type="ECO:0000256" key="1">
    <source>
        <dbReference type="PIRSR" id="PIRSR602187-50"/>
    </source>
</evidence>
<dbReference type="InterPro" id="IPR011322">
    <property type="entry name" value="N-reg_PII-like_a/b"/>
</dbReference>
<dbReference type="GO" id="GO:0005829">
    <property type="term" value="C:cytosol"/>
    <property type="evidence" value="ECO:0007669"/>
    <property type="project" value="TreeGrafter"/>
</dbReference>
<dbReference type="GO" id="GO:0006808">
    <property type="term" value="P:regulation of nitrogen utilization"/>
    <property type="evidence" value="ECO:0007669"/>
    <property type="project" value="InterPro"/>
</dbReference>
<evidence type="ECO:0000313" key="4">
    <source>
        <dbReference type="Proteomes" id="UP000774000"/>
    </source>
</evidence>
<feature type="modified residue" description="O-UMP-tyrosine" evidence="1">
    <location>
        <position position="52"/>
    </location>
</feature>
<comment type="similarity">
    <text evidence="2">Belongs to the P(II) protein family.</text>
</comment>
<dbReference type="PROSITE" id="PS51343">
    <property type="entry name" value="PII_GLNB_DOM"/>
    <property type="match status" value="1"/>
</dbReference>
<dbReference type="PANTHER" id="PTHR30115">
    <property type="entry name" value="NITROGEN REGULATORY PROTEIN P-II"/>
    <property type="match status" value="1"/>
</dbReference>
<gene>
    <name evidence="3" type="ORF">JOC47_002898</name>
</gene>
<dbReference type="SMART" id="SM00938">
    <property type="entry name" value="P-II"/>
    <property type="match status" value="1"/>
</dbReference>
<dbReference type="Pfam" id="PF00543">
    <property type="entry name" value="P-II"/>
    <property type="match status" value="1"/>
</dbReference>
<dbReference type="EMBL" id="JAFBDQ010000022">
    <property type="protein sequence ID" value="MBM7558029.1"/>
    <property type="molecule type" value="Genomic_DNA"/>
</dbReference>
<dbReference type="InterPro" id="IPR002187">
    <property type="entry name" value="N-reg_PII"/>
</dbReference>
<dbReference type="AlphaFoldDB" id="A0A938XUA3"/>